<keyword evidence="3" id="KW-0997">Cell inner membrane</keyword>
<dbReference type="AlphaFoldDB" id="A0A0S4TQW1"/>
<keyword evidence="5 8" id="KW-1133">Transmembrane helix</keyword>
<evidence type="ECO:0000256" key="3">
    <source>
        <dbReference type="ARBA" id="ARBA00022519"/>
    </source>
</evidence>
<feature type="region of interest" description="Disordered" evidence="7">
    <location>
        <begin position="1"/>
        <end position="29"/>
    </location>
</feature>
<keyword evidence="2" id="KW-1003">Cell membrane</keyword>
<feature type="compositionally biased region" description="Basic and acidic residues" evidence="7">
    <location>
        <begin position="1"/>
        <end position="14"/>
    </location>
</feature>
<dbReference type="GO" id="GO:0005886">
    <property type="term" value="C:plasma membrane"/>
    <property type="evidence" value="ECO:0007669"/>
    <property type="project" value="UniProtKB-SubCell"/>
</dbReference>
<proteinExistence type="predicted"/>
<evidence type="ECO:0000256" key="5">
    <source>
        <dbReference type="ARBA" id="ARBA00022989"/>
    </source>
</evidence>
<evidence type="ECO:0000256" key="6">
    <source>
        <dbReference type="ARBA" id="ARBA00023136"/>
    </source>
</evidence>
<feature type="domain" description="Mce/MlaD" evidence="9">
    <location>
        <begin position="70"/>
        <end position="159"/>
    </location>
</feature>
<keyword evidence="4 8" id="KW-0812">Transmembrane</keyword>
<name>A0A0S4TQW1_RALSL</name>
<evidence type="ECO:0000256" key="7">
    <source>
        <dbReference type="SAM" id="MobiDB-lite"/>
    </source>
</evidence>
<evidence type="ECO:0000256" key="1">
    <source>
        <dbReference type="ARBA" id="ARBA00004533"/>
    </source>
</evidence>
<reference evidence="11 12" key="2">
    <citation type="submission" date="2019-04" db="EMBL/GenBank/DDBJ databases">
        <title>Complete Genome of UW386 and Higher Quality Genome of UW700.</title>
        <authorList>
            <person name="Jacobs J."/>
            <person name="Perez A."/>
            <person name="Steidl O."/>
            <person name="Allen C."/>
        </authorList>
    </citation>
    <scope>NUCLEOTIDE SEQUENCE [LARGE SCALE GENOMIC DNA]</scope>
    <source>
        <strain evidence="11 12">UW386</strain>
    </source>
</reference>
<reference evidence="10" key="1">
    <citation type="submission" date="2015-10" db="EMBL/GenBank/DDBJ databases">
        <authorList>
            <person name="Gilbert D.G."/>
        </authorList>
    </citation>
    <scope>NUCLEOTIDE SEQUENCE</scope>
    <source>
        <strain evidence="10">Phyl III-seqv23</strain>
    </source>
</reference>
<accession>A0A0S4TQW1</accession>
<evidence type="ECO:0000313" key="11">
    <source>
        <dbReference type="EMBL" id="QCX48753.1"/>
    </source>
</evidence>
<dbReference type="InterPro" id="IPR051800">
    <property type="entry name" value="PqiA-PqiB_transport"/>
</dbReference>
<comment type="subcellular location">
    <subcellularLocation>
        <location evidence="1">Cell inner membrane</location>
    </subcellularLocation>
</comment>
<feature type="domain" description="Mce/MlaD" evidence="9">
    <location>
        <begin position="186"/>
        <end position="245"/>
    </location>
</feature>
<dbReference type="InterPro" id="IPR003399">
    <property type="entry name" value="Mce/MlaD"/>
</dbReference>
<evidence type="ECO:0000256" key="4">
    <source>
        <dbReference type="ARBA" id="ARBA00022692"/>
    </source>
</evidence>
<protein>
    <submittedName>
        <fullName evidence="11">MCE family protein</fullName>
    </submittedName>
    <submittedName>
        <fullName evidence="10">Putative transmembrane protein</fullName>
    </submittedName>
</protein>
<sequence length="561" mass="59654">MTKPSRPDAPGDGRPRRRPAVARCQRDAAGHPPAHRLRWLQLLQLLIWLVPLLAALVSIGLVAGQVRGHGPAITLGFQDGEGIEPGKTPVRYNDVDIGMVTAVRLATDLSRVLVTVQLNQEAADFATQGTRFWIVRPRAGMSGASGLGTLLSGTYIGADSGGSREPETQFTGLENPPVVSLRQQGARFVLRGPSLGSVETGSPVYYRHVEVGQVTGTALDKDGAGVTIDVFVEAPYHRYVGRDTQWRHASGLGLRLDAAGLRVNAESFQAMLLGGIAFQPSPGQPMGDAVPDGMVFSLQSGDLDAADGLDGKPSTVVMHFDQSLHGLSVGAAVDFRGVQLGEVTNVGVALDPKTHTFVMPVTLNLYPDRLGQAFRASSAYGDAAAGKALLRTLVARGLRGQLRTGNLLTNQLYVALDMFPNAPPVQLELNRTLIALPTIPNTLDDLQAQIADLAKTLDRVPLDQLGTHLGQRLDNARRLFALTDAQLAPQARATLAAARQAFDTAQAIAQGPLLRPAGLSRVREQLGQTLRALDSLTDTVAQHPESLVWGPAVDTRAAQSP</sequence>
<gene>
    <name evidence="11" type="ORF">E7Z57_06345</name>
    <name evidence="10" type="ORF">RUN39_v1_350010</name>
</gene>
<dbReference type="PANTHER" id="PTHR30462:SF0">
    <property type="entry name" value="INTERMEMBRANE TRANSPORT PROTEIN YEBT"/>
    <property type="match status" value="1"/>
</dbReference>
<evidence type="ECO:0000259" key="9">
    <source>
        <dbReference type="Pfam" id="PF02470"/>
    </source>
</evidence>
<dbReference type="PANTHER" id="PTHR30462">
    <property type="entry name" value="INTERMEMBRANE TRANSPORT PROTEIN PQIB-RELATED"/>
    <property type="match status" value="1"/>
</dbReference>
<dbReference type="EMBL" id="LN899819">
    <property type="protein sequence ID" value="CUV12396.1"/>
    <property type="molecule type" value="Genomic_DNA"/>
</dbReference>
<keyword evidence="6 8" id="KW-0472">Membrane</keyword>
<evidence type="ECO:0000256" key="2">
    <source>
        <dbReference type="ARBA" id="ARBA00022475"/>
    </source>
</evidence>
<dbReference type="Pfam" id="PF02470">
    <property type="entry name" value="MlaD"/>
    <property type="match status" value="3"/>
</dbReference>
<feature type="domain" description="Mce/MlaD" evidence="9">
    <location>
        <begin position="313"/>
        <end position="417"/>
    </location>
</feature>
<evidence type="ECO:0000256" key="8">
    <source>
        <dbReference type="SAM" id="Phobius"/>
    </source>
</evidence>
<evidence type="ECO:0000313" key="12">
    <source>
        <dbReference type="Proteomes" id="UP000310553"/>
    </source>
</evidence>
<organism evidence="10">
    <name type="scientific">Ralstonia solanacearum</name>
    <name type="common">Pseudomonas solanacearum</name>
    <dbReference type="NCBI Taxonomy" id="305"/>
    <lineage>
        <taxon>Bacteria</taxon>
        <taxon>Pseudomonadati</taxon>
        <taxon>Pseudomonadota</taxon>
        <taxon>Betaproteobacteria</taxon>
        <taxon>Burkholderiales</taxon>
        <taxon>Burkholderiaceae</taxon>
        <taxon>Ralstonia</taxon>
        <taxon>Ralstonia solanacearum species complex</taxon>
    </lineage>
</organism>
<dbReference type="EMBL" id="CP039339">
    <property type="protein sequence ID" value="QCX48753.1"/>
    <property type="molecule type" value="Genomic_DNA"/>
</dbReference>
<dbReference type="Proteomes" id="UP000310553">
    <property type="component" value="Chromosome"/>
</dbReference>
<feature type="transmembrane region" description="Helical" evidence="8">
    <location>
        <begin position="45"/>
        <end position="64"/>
    </location>
</feature>
<evidence type="ECO:0000313" key="10">
    <source>
        <dbReference type="EMBL" id="CUV12396.1"/>
    </source>
</evidence>